<dbReference type="PROSITE" id="PS01186">
    <property type="entry name" value="EGF_2"/>
    <property type="match status" value="4"/>
</dbReference>
<reference evidence="8" key="1">
    <citation type="submission" date="2018-11" db="EMBL/GenBank/DDBJ databases">
        <authorList>
            <person name="Alioto T."/>
            <person name="Alioto T."/>
        </authorList>
    </citation>
    <scope>NUCLEOTIDE SEQUENCE</scope>
</reference>
<feature type="domain" description="EGF-like" evidence="7">
    <location>
        <begin position="442"/>
        <end position="478"/>
    </location>
</feature>
<feature type="domain" description="EGF-like" evidence="7">
    <location>
        <begin position="326"/>
        <end position="364"/>
    </location>
</feature>
<dbReference type="PROSITE" id="PS50026">
    <property type="entry name" value="EGF_3"/>
    <property type="match status" value="4"/>
</dbReference>
<proteinExistence type="predicted"/>
<gene>
    <name evidence="8" type="ORF">MGAL_10B021561</name>
</gene>
<dbReference type="Pfam" id="PF00008">
    <property type="entry name" value="EGF"/>
    <property type="match status" value="4"/>
</dbReference>
<dbReference type="FunFam" id="2.10.25.10:FF:000143">
    <property type="entry name" value="Protein crumbs 1"/>
    <property type="match status" value="1"/>
</dbReference>
<evidence type="ECO:0000256" key="1">
    <source>
        <dbReference type="ARBA" id="ARBA00022536"/>
    </source>
</evidence>
<dbReference type="PRINTS" id="PR00010">
    <property type="entry name" value="EGFBLOOD"/>
</dbReference>
<feature type="domain" description="EGF-like" evidence="7">
    <location>
        <begin position="404"/>
        <end position="440"/>
    </location>
</feature>
<comment type="caution">
    <text evidence="8">The sequence shown here is derived from an EMBL/GenBank/DDBJ whole genome shotgun (WGS) entry which is preliminary data.</text>
</comment>
<comment type="caution">
    <text evidence="6">Lacks conserved residue(s) required for the propagation of feature annotation.</text>
</comment>
<dbReference type="FunFam" id="2.10.25.10:FF:000321">
    <property type="entry name" value="Protein delta homolog 1"/>
    <property type="match status" value="1"/>
</dbReference>
<dbReference type="Proteomes" id="UP000596742">
    <property type="component" value="Unassembled WGS sequence"/>
</dbReference>
<dbReference type="OrthoDB" id="430340at2759"/>
<keyword evidence="5" id="KW-0325">Glycoprotein</keyword>
<dbReference type="SUPFAM" id="SSF57196">
    <property type="entry name" value="EGF/Laminin"/>
    <property type="match status" value="4"/>
</dbReference>
<evidence type="ECO:0000313" key="8">
    <source>
        <dbReference type="EMBL" id="VDI38378.1"/>
    </source>
</evidence>
<feature type="disulfide bond" evidence="6">
    <location>
        <begin position="468"/>
        <end position="477"/>
    </location>
</feature>
<dbReference type="InterPro" id="IPR001881">
    <property type="entry name" value="EGF-like_Ca-bd_dom"/>
</dbReference>
<dbReference type="AlphaFoldDB" id="A0A8B6EQN7"/>
<organism evidence="8 9">
    <name type="scientific">Mytilus galloprovincialis</name>
    <name type="common">Mediterranean mussel</name>
    <dbReference type="NCBI Taxonomy" id="29158"/>
    <lineage>
        <taxon>Eukaryota</taxon>
        <taxon>Metazoa</taxon>
        <taxon>Spiralia</taxon>
        <taxon>Lophotrochozoa</taxon>
        <taxon>Mollusca</taxon>
        <taxon>Bivalvia</taxon>
        <taxon>Autobranchia</taxon>
        <taxon>Pteriomorphia</taxon>
        <taxon>Mytilida</taxon>
        <taxon>Mytiloidea</taxon>
        <taxon>Mytilidae</taxon>
        <taxon>Mytilinae</taxon>
        <taxon>Mytilus</taxon>
    </lineage>
</organism>
<dbReference type="PROSITE" id="PS00022">
    <property type="entry name" value="EGF_1"/>
    <property type="match status" value="4"/>
</dbReference>
<evidence type="ECO:0000256" key="5">
    <source>
        <dbReference type="ARBA" id="ARBA00023180"/>
    </source>
</evidence>
<feature type="disulfide bond" evidence="6">
    <location>
        <begin position="392"/>
        <end position="401"/>
    </location>
</feature>
<feature type="disulfide bond" evidence="6">
    <location>
        <begin position="354"/>
        <end position="363"/>
    </location>
</feature>
<dbReference type="InterPro" id="IPR000152">
    <property type="entry name" value="EGF-type_Asp/Asn_hydroxyl_site"/>
</dbReference>
<dbReference type="FunFam" id="2.10.25.10:FF:000610">
    <property type="entry name" value="protein HEG homolog 1 isoform X1"/>
    <property type="match status" value="1"/>
</dbReference>
<dbReference type="PROSITE" id="PS01187">
    <property type="entry name" value="EGF_CA"/>
    <property type="match status" value="1"/>
</dbReference>
<dbReference type="EMBL" id="UYJE01005573">
    <property type="protein sequence ID" value="VDI38378.1"/>
    <property type="molecule type" value="Genomic_DNA"/>
</dbReference>
<evidence type="ECO:0000256" key="2">
    <source>
        <dbReference type="ARBA" id="ARBA00022729"/>
    </source>
</evidence>
<feature type="disulfide bond" evidence="6">
    <location>
        <begin position="335"/>
        <end position="352"/>
    </location>
</feature>
<evidence type="ECO:0000259" key="7">
    <source>
        <dbReference type="PROSITE" id="PS50026"/>
    </source>
</evidence>
<feature type="disulfide bond" evidence="6">
    <location>
        <begin position="430"/>
        <end position="439"/>
    </location>
</feature>
<evidence type="ECO:0000256" key="3">
    <source>
        <dbReference type="ARBA" id="ARBA00022737"/>
    </source>
</evidence>
<keyword evidence="4 6" id="KW-1015">Disulfide bond</keyword>
<dbReference type="GO" id="GO:0005509">
    <property type="term" value="F:calcium ion binding"/>
    <property type="evidence" value="ECO:0007669"/>
    <property type="project" value="InterPro"/>
</dbReference>
<keyword evidence="3" id="KW-0677">Repeat</keyword>
<dbReference type="PROSITE" id="PS00010">
    <property type="entry name" value="ASX_HYDROXYL"/>
    <property type="match status" value="1"/>
</dbReference>
<evidence type="ECO:0000313" key="9">
    <source>
        <dbReference type="Proteomes" id="UP000596742"/>
    </source>
</evidence>
<keyword evidence="2" id="KW-0732">Signal</keyword>
<dbReference type="SMART" id="SM00181">
    <property type="entry name" value="EGF"/>
    <property type="match status" value="4"/>
</dbReference>
<protein>
    <recommendedName>
        <fullName evidence="7">EGF-like domain-containing protein</fullName>
    </recommendedName>
</protein>
<dbReference type="SMART" id="SM00179">
    <property type="entry name" value="EGF_CA"/>
    <property type="match status" value="4"/>
</dbReference>
<dbReference type="Gene3D" id="2.10.25.10">
    <property type="entry name" value="Laminin"/>
    <property type="match status" value="4"/>
</dbReference>
<dbReference type="InterPro" id="IPR018097">
    <property type="entry name" value="EGF_Ca-bd_CS"/>
</dbReference>
<name>A0A8B6EQN7_MYTGA</name>
<keyword evidence="1 6" id="KW-0245">EGF-like domain</keyword>
<feature type="domain" description="EGF-like" evidence="7">
    <location>
        <begin position="366"/>
        <end position="402"/>
    </location>
</feature>
<dbReference type="FunFam" id="2.10.25.10:FF:000004">
    <property type="entry name" value="Neurogenic locus notch 1"/>
    <property type="match status" value="1"/>
</dbReference>
<dbReference type="PANTHER" id="PTHR12916">
    <property type="entry name" value="CYTOCHROME C OXIDASE POLYPEPTIDE VIC-2"/>
    <property type="match status" value="1"/>
</dbReference>
<evidence type="ECO:0000256" key="4">
    <source>
        <dbReference type="ARBA" id="ARBA00023157"/>
    </source>
</evidence>
<keyword evidence="9" id="KW-1185">Reference proteome</keyword>
<feature type="non-terminal residue" evidence="8">
    <location>
        <position position="1"/>
    </location>
</feature>
<sequence length="512" mass="56549">VEFKYKLAWSYNNANSATWTAGSSLTVYAGPYVQTGSNAAEHWEEGEKTFSFNFPTDGPYKISYASAAWISLAYGSASGWNLQTLVDLHHRSDTYQPNYSPLTTSRAIYRVQYGCPVSIKLPIIDPDGDNVQCRWATTAEASTISRLLPNAHLDQKSCTLTFTANSANSYTNNGWFAVALTIEDFPRKTITINKHVYSPSTPITQIPLQFLIHTETMPGSCNDKPVFVSPTLAEGHVTILKATASFSTVFYVKSDTGLKSIDISGPQGLSKSSILADDQGRSNVRRVVIRWTPTQADKGTHIICASAEDTNKKLSDTRCISVIAWDVDPCEISPCRNNGTCNRLGYTSDYTCHCVPGFTGIQCQTDINECASNPCRNGGLCLDLINNHRCHCQEGYTGFNCQTNINECFSNPCQHGATCTDLVNGYTCRCSNGYTGVHCETGLNHCSSDPCLHGGECTTEYGGYSCDCPEPWYGDICENKEINRTGVRIQQIIFLTESYKRIYTEFKHQNFE</sequence>
<dbReference type="CDD" id="cd00054">
    <property type="entry name" value="EGF_CA"/>
    <property type="match status" value="4"/>
</dbReference>
<evidence type="ECO:0000256" key="6">
    <source>
        <dbReference type="PROSITE-ProRule" id="PRU00076"/>
    </source>
</evidence>
<dbReference type="PANTHER" id="PTHR12916:SF4">
    <property type="entry name" value="UNINFLATABLE, ISOFORM C"/>
    <property type="match status" value="1"/>
</dbReference>
<dbReference type="InterPro" id="IPR000742">
    <property type="entry name" value="EGF"/>
</dbReference>
<accession>A0A8B6EQN7</accession>